<evidence type="ECO:0000256" key="1">
    <source>
        <dbReference type="ARBA" id="ARBA00008694"/>
    </source>
</evidence>
<reference evidence="5" key="1">
    <citation type="submission" date="2020-06" db="EMBL/GenBank/DDBJ databases">
        <title>Draft genome of Bugula neritina, a colonial animal packing powerful symbionts and potential medicines.</title>
        <authorList>
            <person name="Rayko M."/>
        </authorList>
    </citation>
    <scope>NUCLEOTIDE SEQUENCE [LARGE SCALE GENOMIC DNA]</scope>
    <source>
        <strain evidence="5">Kwan_BN1</strain>
    </source>
</reference>
<dbReference type="Pfam" id="PF00583">
    <property type="entry name" value="Acetyltransf_1"/>
    <property type="match status" value="1"/>
</dbReference>
<sequence length="159" mass="18395">MADEFTVRKAVRTDCKDIWEMFLQLQAMSDVTPEQVKFSKEALQRDGFDCSPPLFHCFVAEFRGVAIGYALYSYQYSAYEGGLEMRVSNLFVKEVYRCKGVGKLLFEALIEKAKQQKTVGIEWMVLNWNRTAIKFYENFGAQDLTITEKVHAFRISLSE</sequence>
<dbReference type="PROSITE" id="PS51186">
    <property type="entry name" value="GNAT"/>
    <property type="match status" value="1"/>
</dbReference>
<evidence type="ECO:0000313" key="5">
    <source>
        <dbReference type="EMBL" id="KAF6017263.1"/>
    </source>
</evidence>
<dbReference type="OrthoDB" id="7305308at2759"/>
<evidence type="ECO:0000256" key="2">
    <source>
        <dbReference type="ARBA" id="ARBA00022679"/>
    </source>
</evidence>
<dbReference type="Gene3D" id="3.40.630.30">
    <property type="match status" value="1"/>
</dbReference>
<accession>A0A7J7ITL0</accession>
<dbReference type="Proteomes" id="UP000593567">
    <property type="component" value="Unassembled WGS sequence"/>
</dbReference>
<comment type="similarity">
    <text evidence="1">Belongs to the acetyltransferase family.</text>
</comment>
<dbReference type="InterPro" id="IPR051016">
    <property type="entry name" value="Diverse_Substrate_AcTransf"/>
</dbReference>
<dbReference type="FunFam" id="3.40.630.30:FF:000064">
    <property type="entry name" value="GNAT family acetyltransferase"/>
    <property type="match status" value="1"/>
</dbReference>
<dbReference type="InterPro" id="IPR000182">
    <property type="entry name" value="GNAT_dom"/>
</dbReference>
<dbReference type="CDD" id="cd04301">
    <property type="entry name" value="NAT_SF"/>
    <property type="match status" value="1"/>
</dbReference>
<keyword evidence="2" id="KW-0808">Transferase</keyword>
<evidence type="ECO:0000256" key="3">
    <source>
        <dbReference type="ARBA" id="ARBA00023315"/>
    </source>
</evidence>
<dbReference type="GO" id="GO:0008080">
    <property type="term" value="F:N-acetyltransferase activity"/>
    <property type="evidence" value="ECO:0007669"/>
    <property type="project" value="TreeGrafter"/>
</dbReference>
<evidence type="ECO:0000259" key="4">
    <source>
        <dbReference type="PROSITE" id="PS51186"/>
    </source>
</evidence>
<dbReference type="PANTHER" id="PTHR10545:SF29">
    <property type="entry name" value="GH14572P-RELATED"/>
    <property type="match status" value="1"/>
</dbReference>
<dbReference type="PANTHER" id="PTHR10545">
    <property type="entry name" value="DIAMINE N-ACETYLTRANSFERASE"/>
    <property type="match status" value="1"/>
</dbReference>
<organism evidence="5 6">
    <name type="scientific">Bugula neritina</name>
    <name type="common">Brown bryozoan</name>
    <name type="synonym">Sertularia neritina</name>
    <dbReference type="NCBI Taxonomy" id="10212"/>
    <lineage>
        <taxon>Eukaryota</taxon>
        <taxon>Metazoa</taxon>
        <taxon>Spiralia</taxon>
        <taxon>Lophotrochozoa</taxon>
        <taxon>Bryozoa</taxon>
        <taxon>Gymnolaemata</taxon>
        <taxon>Cheilostomatida</taxon>
        <taxon>Flustrina</taxon>
        <taxon>Buguloidea</taxon>
        <taxon>Bugulidae</taxon>
        <taxon>Bugula</taxon>
    </lineage>
</organism>
<proteinExistence type="inferred from homology"/>
<feature type="domain" description="N-acetyltransferase" evidence="4">
    <location>
        <begin position="5"/>
        <end position="159"/>
    </location>
</feature>
<evidence type="ECO:0000313" key="6">
    <source>
        <dbReference type="Proteomes" id="UP000593567"/>
    </source>
</evidence>
<dbReference type="InterPro" id="IPR016181">
    <property type="entry name" value="Acyl_CoA_acyltransferase"/>
</dbReference>
<dbReference type="AlphaFoldDB" id="A0A7J7ITL0"/>
<protein>
    <submittedName>
        <fullName evidence="5">SAT2</fullName>
    </submittedName>
</protein>
<dbReference type="EMBL" id="VXIV02003417">
    <property type="protein sequence ID" value="KAF6017263.1"/>
    <property type="molecule type" value="Genomic_DNA"/>
</dbReference>
<dbReference type="SUPFAM" id="SSF55729">
    <property type="entry name" value="Acyl-CoA N-acyltransferases (Nat)"/>
    <property type="match status" value="1"/>
</dbReference>
<keyword evidence="6" id="KW-1185">Reference proteome</keyword>
<comment type="caution">
    <text evidence="5">The sequence shown here is derived from an EMBL/GenBank/DDBJ whole genome shotgun (WGS) entry which is preliminary data.</text>
</comment>
<gene>
    <name evidence="5" type="ORF">EB796_024424</name>
</gene>
<keyword evidence="3" id="KW-0012">Acyltransferase</keyword>
<name>A0A7J7ITL0_BUGNE</name>